<comment type="caution">
    <text evidence="9">The sequence shown here is derived from an EMBL/GenBank/DDBJ whole genome shotgun (WGS) entry which is preliminary data.</text>
</comment>
<dbReference type="InterPro" id="IPR051788">
    <property type="entry name" value="MFS_Transporter"/>
</dbReference>
<feature type="transmembrane region" description="Helical" evidence="7">
    <location>
        <begin position="172"/>
        <end position="191"/>
    </location>
</feature>
<dbReference type="EMBL" id="NBWU01000005">
    <property type="protein sequence ID" value="PCE63372.1"/>
    <property type="molecule type" value="Genomic_DNA"/>
</dbReference>
<feature type="transmembrane region" description="Helical" evidence="7">
    <location>
        <begin position="145"/>
        <end position="166"/>
    </location>
</feature>
<feature type="transmembrane region" description="Helical" evidence="7">
    <location>
        <begin position="12"/>
        <end position="34"/>
    </location>
</feature>
<feature type="transmembrane region" description="Helical" evidence="7">
    <location>
        <begin position="468"/>
        <end position="490"/>
    </location>
</feature>
<feature type="transmembrane region" description="Helical" evidence="7">
    <location>
        <begin position="77"/>
        <end position="99"/>
    </location>
</feature>
<keyword evidence="4 7" id="KW-0812">Transmembrane</keyword>
<evidence type="ECO:0000256" key="5">
    <source>
        <dbReference type="ARBA" id="ARBA00022989"/>
    </source>
</evidence>
<dbReference type="InterPro" id="IPR011701">
    <property type="entry name" value="MFS"/>
</dbReference>
<dbReference type="GO" id="GO:0022857">
    <property type="term" value="F:transmembrane transporter activity"/>
    <property type="evidence" value="ECO:0007669"/>
    <property type="project" value="InterPro"/>
</dbReference>
<feature type="transmembrane region" description="Helical" evidence="7">
    <location>
        <begin position="279"/>
        <end position="299"/>
    </location>
</feature>
<reference evidence="9 10" key="1">
    <citation type="submission" date="2017-04" db="EMBL/GenBank/DDBJ databases">
        <title>A new member of the family Flavobacteriaceae isolated from ascidians.</title>
        <authorList>
            <person name="Chen L."/>
        </authorList>
    </citation>
    <scope>NUCLEOTIDE SEQUENCE [LARGE SCALE GENOMIC DNA]</scope>
    <source>
        <strain evidence="9 10">HQA918</strain>
    </source>
</reference>
<dbReference type="Proteomes" id="UP000219559">
    <property type="component" value="Unassembled WGS sequence"/>
</dbReference>
<comment type="similarity">
    <text evidence="2">Belongs to the major facilitator superfamily.</text>
</comment>
<dbReference type="Pfam" id="PF07690">
    <property type="entry name" value="MFS_1"/>
    <property type="match status" value="1"/>
</dbReference>
<dbReference type="PANTHER" id="PTHR23514">
    <property type="entry name" value="BYPASS OF STOP CODON PROTEIN 6"/>
    <property type="match status" value="1"/>
</dbReference>
<evidence type="ECO:0000256" key="6">
    <source>
        <dbReference type="ARBA" id="ARBA00023136"/>
    </source>
</evidence>
<protein>
    <submittedName>
        <fullName evidence="9">MFS transporter</fullName>
    </submittedName>
</protein>
<dbReference type="PANTHER" id="PTHR23514:SF3">
    <property type="entry name" value="BYPASS OF STOP CODON PROTEIN 6"/>
    <property type="match status" value="1"/>
</dbReference>
<dbReference type="CDD" id="cd06174">
    <property type="entry name" value="MFS"/>
    <property type="match status" value="1"/>
</dbReference>
<organism evidence="9 10">
    <name type="scientific">Sediminicola luteus</name>
    <dbReference type="NCBI Taxonomy" id="319238"/>
    <lineage>
        <taxon>Bacteria</taxon>
        <taxon>Pseudomonadati</taxon>
        <taxon>Bacteroidota</taxon>
        <taxon>Flavobacteriia</taxon>
        <taxon>Flavobacteriales</taxon>
        <taxon>Flavobacteriaceae</taxon>
        <taxon>Sediminicola</taxon>
    </lineage>
</organism>
<feature type="transmembrane region" description="Helical" evidence="7">
    <location>
        <begin position="40"/>
        <end position="65"/>
    </location>
</feature>
<feature type="transmembrane region" description="Helical" evidence="7">
    <location>
        <begin position="305"/>
        <end position="327"/>
    </location>
</feature>
<evidence type="ECO:0000256" key="4">
    <source>
        <dbReference type="ARBA" id="ARBA00022692"/>
    </source>
</evidence>
<feature type="domain" description="Major facilitator superfamily (MFS) profile" evidence="8">
    <location>
        <begin position="11"/>
        <end position="414"/>
    </location>
</feature>
<feature type="transmembrane region" description="Helical" evidence="7">
    <location>
        <begin position="339"/>
        <end position="361"/>
    </location>
</feature>
<dbReference type="RefSeq" id="WP_097443326.1">
    <property type="nucleotide sequence ID" value="NZ_NBWU01000005.1"/>
</dbReference>
<keyword evidence="3" id="KW-0813">Transport</keyword>
<dbReference type="GO" id="GO:0012505">
    <property type="term" value="C:endomembrane system"/>
    <property type="evidence" value="ECO:0007669"/>
    <property type="project" value="UniProtKB-SubCell"/>
</dbReference>
<gene>
    <name evidence="9" type="ORF">B7P33_14230</name>
</gene>
<evidence type="ECO:0000313" key="9">
    <source>
        <dbReference type="EMBL" id="PCE63372.1"/>
    </source>
</evidence>
<sequence length="501" mass="54235">MGELQINKSRLLWASFFTIVAAGVGFAVRGAILVDWANEFGFTMTELGTITGGGFVGFGLIIILFSLIADKIGYKKLIVLAFVLHFLSLVITVATAYVFENMGREAAYWCLYSGTFLFAVGNGVCESVINPLVASLYPKQKTHYLNILHAGWPGGMILGGILSIAFGDMVSWEVLMSFFLVPVLIYGFMIAKEKFPVSEAKAAGVPFKEMLAQFASPILILLVVLMVLVGYVELGTDSWIQNITGNILQSGTKGVLLFIYTSALMFVLRFFAGPIVHKISPLGLLFLSAVLGTIGLYILGNSTTGMIMVVAVTIYGIGKTFFWPTMLGVVGERYPKGGAVTMGIIGGVGMLSAGLLGGPGIGYKQDYFASEQIKTTAPDAYDRYKADHENSFLFFKGIQGLDGAKVAILNDGGAQLETDKQNWEKTGKSLAENANLTQLDQWWQSAKTDANQDKNPIQQAGFYGAGKAVVVTALVPLVMALGYLFLILYFKRRGGYKQLEI</sequence>
<feature type="transmembrane region" description="Helical" evidence="7">
    <location>
        <begin position="211"/>
        <end position="234"/>
    </location>
</feature>
<keyword evidence="10" id="KW-1185">Reference proteome</keyword>
<dbReference type="Gene3D" id="1.20.1250.20">
    <property type="entry name" value="MFS general substrate transporter like domains"/>
    <property type="match status" value="1"/>
</dbReference>
<feature type="transmembrane region" description="Helical" evidence="7">
    <location>
        <begin position="254"/>
        <end position="272"/>
    </location>
</feature>
<evidence type="ECO:0000256" key="2">
    <source>
        <dbReference type="ARBA" id="ARBA00008335"/>
    </source>
</evidence>
<dbReference type="InterPro" id="IPR036259">
    <property type="entry name" value="MFS_trans_sf"/>
</dbReference>
<evidence type="ECO:0000256" key="1">
    <source>
        <dbReference type="ARBA" id="ARBA00004127"/>
    </source>
</evidence>
<dbReference type="SUPFAM" id="SSF103473">
    <property type="entry name" value="MFS general substrate transporter"/>
    <property type="match status" value="1"/>
</dbReference>
<name>A0A2A4G6K8_9FLAO</name>
<evidence type="ECO:0000259" key="8">
    <source>
        <dbReference type="PROSITE" id="PS50850"/>
    </source>
</evidence>
<feature type="transmembrane region" description="Helical" evidence="7">
    <location>
        <begin position="111"/>
        <end position="133"/>
    </location>
</feature>
<comment type="subcellular location">
    <subcellularLocation>
        <location evidence="1">Endomembrane system</location>
        <topology evidence="1">Multi-pass membrane protein</topology>
    </subcellularLocation>
</comment>
<evidence type="ECO:0000313" key="10">
    <source>
        <dbReference type="Proteomes" id="UP000219559"/>
    </source>
</evidence>
<keyword evidence="6 7" id="KW-0472">Membrane</keyword>
<proteinExistence type="inferred from homology"/>
<dbReference type="GO" id="GO:0016020">
    <property type="term" value="C:membrane"/>
    <property type="evidence" value="ECO:0007669"/>
    <property type="project" value="TreeGrafter"/>
</dbReference>
<dbReference type="InterPro" id="IPR020846">
    <property type="entry name" value="MFS_dom"/>
</dbReference>
<accession>A0A2A4G6K8</accession>
<dbReference type="OrthoDB" id="9783757at2"/>
<dbReference type="AlphaFoldDB" id="A0A2A4G6K8"/>
<evidence type="ECO:0000256" key="3">
    <source>
        <dbReference type="ARBA" id="ARBA00022448"/>
    </source>
</evidence>
<dbReference type="PROSITE" id="PS50850">
    <property type="entry name" value="MFS"/>
    <property type="match status" value="1"/>
</dbReference>
<evidence type="ECO:0000256" key="7">
    <source>
        <dbReference type="SAM" id="Phobius"/>
    </source>
</evidence>
<keyword evidence="5 7" id="KW-1133">Transmembrane helix</keyword>